<dbReference type="AlphaFoldDB" id="A0A8X6S543"/>
<gene>
    <name evidence="2" type="ORF">TNCV_4202751</name>
</gene>
<sequence>MLDLSGLQRGQIIGAHLTRTSVTETSQLVGFSRCTVPMTTCTQRSKTSSVKQNCGGKEKLSEKDRQELKWIEMSEKRPTAAKVTTKPNQHLDSPM</sequence>
<feature type="compositionally biased region" description="Polar residues" evidence="1">
    <location>
        <begin position="85"/>
        <end position="95"/>
    </location>
</feature>
<feature type="region of interest" description="Disordered" evidence="1">
    <location>
        <begin position="76"/>
        <end position="95"/>
    </location>
</feature>
<dbReference type="EMBL" id="BMAU01021266">
    <property type="protein sequence ID" value="GFY07004.1"/>
    <property type="molecule type" value="Genomic_DNA"/>
</dbReference>
<comment type="caution">
    <text evidence="2">The sequence shown here is derived from an EMBL/GenBank/DDBJ whole genome shotgun (WGS) entry which is preliminary data.</text>
</comment>
<keyword evidence="3" id="KW-1185">Reference proteome</keyword>
<evidence type="ECO:0000313" key="3">
    <source>
        <dbReference type="Proteomes" id="UP000887159"/>
    </source>
</evidence>
<evidence type="ECO:0000256" key="1">
    <source>
        <dbReference type="SAM" id="MobiDB-lite"/>
    </source>
</evidence>
<name>A0A8X6S543_TRICX</name>
<dbReference type="Proteomes" id="UP000887159">
    <property type="component" value="Unassembled WGS sequence"/>
</dbReference>
<proteinExistence type="predicted"/>
<reference evidence="2" key="1">
    <citation type="submission" date="2020-08" db="EMBL/GenBank/DDBJ databases">
        <title>Multicomponent nature underlies the extraordinary mechanical properties of spider dragline silk.</title>
        <authorList>
            <person name="Kono N."/>
            <person name="Nakamura H."/>
            <person name="Mori M."/>
            <person name="Yoshida Y."/>
            <person name="Ohtoshi R."/>
            <person name="Malay A.D."/>
            <person name="Moran D.A.P."/>
            <person name="Tomita M."/>
            <person name="Numata K."/>
            <person name="Arakawa K."/>
        </authorList>
    </citation>
    <scope>NUCLEOTIDE SEQUENCE</scope>
</reference>
<protein>
    <submittedName>
        <fullName evidence="2">Uncharacterized protein</fullName>
    </submittedName>
</protein>
<evidence type="ECO:0000313" key="2">
    <source>
        <dbReference type="EMBL" id="GFY07004.1"/>
    </source>
</evidence>
<organism evidence="2 3">
    <name type="scientific">Trichonephila clavipes</name>
    <name type="common">Golden silk orbweaver</name>
    <name type="synonym">Nephila clavipes</name>
    <dbReference type="NCBI Taxonomy" id="2585209"/>
    <lineage>
        <taxon>Eukaryota</taxon>
        <taxon>Metazoa</taxon>
        <taxon>Ecdysozoa</taxon>
        <taxon>Arthropoda</taxon>
        <taxon>Chelicerata</taxon>
        <taxon>Arachnida</taxon>
        <taxon>Araneae</taxon>
        <taxon>Araneomorphae</taxon>
        <taxon>Entelegynae</taxon>
        <taxon>Araneoidea</taxon>
        <taxon>Nephilidae</taxon>
        <taxon>Trichonephila</taxon>
    </lineage>
</organism>
<accession>A0A8X6S543</accession>